<dbReference type="OMA" id="RNDYDEY"/>
<accession>Q6BG23</accession>
<proteinExistence type="inferred from homology"/>
<evidence type="ECO:0000313" key="4">
    <source>
        <dbReference type="EMBL" id="CAH03397.1"/>
    </source>
</evidence>
<keyword evidence="1" id="KW-0378">Hydrolase</keyword>
<dbReference type="Gene3D" id="3.30.420.40">
    <property type="match status" value="2"/>
</dbReference>
<dbReference type="PROSITE" id="PS00432">
    <property type="entry name" value="ACTINS_2"/>
    <property type="match status" value="1"/>
</dbReference>
<dbReference type="EMBL" id="CR548612">
    <property type="protein sequence ID" value="CAH03397.1"/>
    <property type="molecule type" value="Genomic_DNA"/>
</dbReference>
<gene>
    <name evidence="5" type="ORF">GSPATT00000321001</name>
    <name evidence="4" type="ORF">PTMB.200</name>
</gene>
<comment type="similarity">
    <text evidence="3">Belongs to the actin family.</text>
</comment>
<dbReference type="InParanoid" id="Q6BG23"/>
<dbReference type="SUPFAM" id="SSF53067">
    <property type="entry name" value="Actin-like ATPase domain"/>
    <property type="match status" value="2"/>
</dbReference>
<dbReference type="GeneID" id="79573850"/>
<sequence>MFFPQSCSKNEIDQIQEDYIIKYPILNSKIVDFDTMETVWHKAFFEYLMTNPEDSSILITSQLNTSKNEKEKTTQIMFETFNISKFIIQIQSILSLFSSGKTTGFVVDSGNDTTYFVPIYEGYKLDIKDNFCNIAGKSCSTYLNHLITQSNQKRVGNLEILDYIKEKYCYITLDKEQELQKQQQNLIQAISYDLPDGSHLKLDIQIFLAPEIMFNPKLYDNSSIFGFHQLALNSIGQCDSDLRIQLLKHTMISGGNSLIRGFSERFHYEFSKINNYRYSQQLNFIKSEKFSVWIGGCIMTNLAQISSDWISRNDYDEYGPNIVQRKCF</sequence>
<organism evidence="4 6">
    <name type="scientific">Paramecium tetraurelia</name>
    <dbReference type="NCBI Taxonomy" id="5888"/>
    <lineage>
        <taxon>Eukaryota</taxon>
        <taxon>Sar</taxon>
        <taxon>Alveolata</taxon>
        <taxon>Ciliophora</taxon>
        <taxon>Intramacronucleata</taxon>
        <taxon>Oligohymenophorea</taxon>
        <taxon>Peniculida</taxon>
        <taxon>Parameciidae</taxon>
        <taxon>Paramecium</taxon>
    </lineage>
</organism>
<dbReference type="RefSeq" id="XP_001347024.1">
    <property type="nucleotide sequence ID" value="XM_001346988.1"/>
</dbReference>
<dbReference type="eggNOG" id="KOG0676">
    <property type="taxonomic scope" value="Eukaryota"/>
</dbReference>
<dbReference type="GeneID" id="5009068"/>
<dbReference type="KEGG" id="ptm:GSPATT00000321001"/>
<reference evidence="4 6" key="1">
    <citation type="journal article" date="2004" name="Curr. Biol.">
        <title>High coding density on the largest Paramecium tetraurelia somatic chromosome.</title>
        <authorList>
            <person name="Zagulski M."/>
            <person name="Nowak J.K."/>
            <person name="Le Mouel A."/>
            <person name="Nowacki M."/>
            <person name="Migdalski A."/>
            <person name="Gromadka R."/>
            <person name="Noel B."/>
            <person name="Blanc I."/>
            <person name="Dessen P."/>
            <person name="Wincker P."/>
            <person name="Keller A.M."/>
            <person name="Cohen J."/>
            <person name="Meyer E."/>
            <person name="Sperling L."/>
        </authorList>
    </citation>
    <scope>NUCLEOTIDE SEQUENCE [LARGE SCALE GENOMIC DNA]</scope>
    <source>
        <strain evidence="4 6">Stock d4-2</strain>
    </source>
</reference>
<dbReference type="OrthoDB" id="5132116at2759"/>
<evidence type="ECO:0000313" key="6">
    <source>
        <dbReference type="Proteomes" id="UP000000600"/>
    </source>
</evidence>
<dbReference type="HOGENOM" id="CLU_027965_0_2_1"/>
<dbReference type="RefSeq" id="XP_001423284.1">
    <property type="nucleotide sequence ID" value="XM_001423247.1"/>
</dbReference>
<dbReference type="Proteomes" id="UP000000600">
    <property type="component" value="Unassembled WGS sequence"/>
</dbReference>
<protein>
    <submittedName>
        <fullName evidence="4">Actin, putative</fullName>
    </submittedName>
    <submittedName>
        <fullName evidence="5">Chromosome undetermined scaffold_1, whole genome shotgun sequence</fullName>
    </submittedName>
</protein>
<name>Q6BG23_PARTE</name>
<evidence type="ECO:0000256" key="3">
    <source>
        <dbReference type="RuleBase" id="RU000487"/>
    </source>
</evidence>
<evidence type="ECO:0000256" key="2">
    <source>
        <dbReference type="ARBA" id="ARBA00049360"/>
    </source>
</evidence>
<reference evidence="4" key="4">
    <citation type="submission" date="2006-11" db="EMBL/GenBank/DDBJ databases">
        <title>Paramecium megabase sequencing project.</title>
        <authorList>
            <person name="Nowak J.K."/>
            <person name="Migdalski A."/>
            <person name="Gromadka R."/>
            <person name="Zagulski M."/>
        </authorList>
    </citation>
    <scope>NUCLEOTIDE SEQUENCE</scope>
    <source>
        <strain evidence="4">Stock d4-2</strain>
    </source>
</reference>
<dbReference type="SMART" id="SM00268">
    <property type="entry name" value="ACTIN"/>
    <property type="match status" value="1"/>
</dbReference>
<dbReference type="Pfam" id="PF00022">
    <property type="entry name" value="Actin"/>
    <property type="match status" value="1"/>
</dbReference>
<dbReference type="PANTHER" id="PTHR11937">
    <property type="entry name" value="ACTIN"/>
    <property type="match status" value="1"/>
</dbReference>
<evidence type="ECO:0000313" key="5">
    <source>
        <dbReference type="EMBL" id="CAK55886.1"/>
    </source>
</evidence>
<dbReference type="InterPro" id="IPR043129">
    <property type="entry name" value="ATPase_NBD"/>
</dbReference>
<dbReference type="InterPro" id="IPR004001">
    <property type="entry name" value="Actin_CS"/>
</dbReference>
<dbReference type="KEGG" id="ptm:PTMB.200"/>
<dbReference type="GO" id="GO:0015629">
    <property type="term" value="C:actin cytoskeleton"/>
    <property type="evidence" value="ECO:0000318"/>
    <property type="project" value="GO_Central"/>
</dbReference>
<keyword evidence="6" id="KW-1185">Reference proteome</keyword>
<comment type="catalytic activity">
    <reaction evidence="2">
        <text>ATP + H2O = ADP + phosphate + H(+)</text>
        <dbReference type="Rhea" id="RHEA:13065"/>
        <dbReference type="ChEBI" id="CHEBI:15377"/>
        <dbReference type="ChEBI" id="CHEBI:15378"/>
        <dbReference type="ChEBI" id="CHEBI:30616"/>
        <dbReference type="ChEBI" id="CHEBI:43474"/>
        <dbReference type="ChEBI" id="CHEBI:456216"/>
    </reaction>
</comment>
<dbReference type="Gene3D" id="3.90.640.10">
    <property type="entry name" value="Actin, Chain A, domain 4"/>
    <property type="match status" value="1"/>
</dbReference>
<reference evidence="5 6" key="2">
    <citation type="journal article" date="2006" name="Nature">
        <title>Global trends of whole-genome duplications revealed by the ciliate Paramecium tetraurelia.</title>
        <authorList>
            <consortium name="Genoscope"/>
            <person name="Aury J.-M."/>
            <person name="Jaillon O."/>
            <person name="Duret L."/>
            <person name="Noel B."/>
            <person name="Jubin C."/>
            <person name="Porcel B.M."/>
            <person name="Segurens B."/>
            <person name="Daubin V."/>
            <person name="Anthouard V."/>
            <person name="Aiach N."/>
            <person name="Arnaiz O."/>
            <person name="Billaut A."/>
            <person name="Beisson J."/>
            <person name="Blanc I."/>
            <person name="Bouhouche K."/>
            <person name="Camara F."/>
            <person name="Duharcourt S."/>
            <person name="Guigo R."/>
            <person name="Gogendeau D."/>
            <person name="Katinka M."/>
            <person name="Keller A.-M."/>
            <person name="Kissmehl R."/>
            <person name="Klotz C."/>
            <person name="Koll F."/>
            <person name="Le Moue A."/>
            <person name="Lepere C."/>
            <person name="Malinsky S."/>
            <person name="Nowacki M."/>
            <person name="Nowak J.K."/>
            <person name="Plattner H."/>
            <person name="Poulain J."/>
            <person name="Ruiz F."/>
            <person name="Serrano V."/>
            <person name="Zagulski M."/>
            <person name="Dessen P."/>
            <person name="Betermier M."/>
            <person name="Weissenbach J."/>
            <person name="Scarpelli C."/>
            <person name="Schachter V."/>
            <person name="Sperling L."/>
            <person name="Meyer E."/>
            <person name="Cohen J."/>
            <person name="Wincker P."/>
        </authorList>
    </citation>
    <scope>NUCLEOTIDE SEQUENCE [LARGE SCALE GENOMIC DNA]</scope>
    <source>
        <strain evidence="5 6">Stock d4-2</strain>
    </source>
</reference>
<dbReference type="InterPro" id="IPR004000">
    <property type="entry name" value="Actin"/>
</dbReference>
<dbReference type="STRING" id="5888.Q6BG23"/>
<dbReference type="EMBL" id="CT867985">
    <property type="protein sequence ID" value="CAK55886.1"/>
    <property type="molecule type" value="Genomic_DNA"/>
</dbReference>
<reference evidence="5" key="3">
    <citation type="submission" date="2006-03" db="EMBL/GenBank/DDBJ databases">
        <authorList>
            <consortium name="Genoscope"/>
        </authorList>
    </citation>
    <scope>NUCLEOTIDE SEQUENCE</scope>
    <source>
        <strain evidence="5">Stock d4-2</strain>
    </source>
</reference>
<dbReference type="AlphaFoldDB" id="Q6BG23"/>
<evidence type="ECO:0000256" key="1">
    <source>
        <dbReference type="ARBA" id="ARBA00022801"/>
    </source>
</evidence>
<dbReference type="PRINTS" id="PR00190">
    <property type="entry name" value="ACTIN"/>
</dbReference>
<dbReference type="GO" id="GO:0016787">
    <property type="term" value="F:hydrolase activity"/>
    <property type="evidence" value="ECO:0007669"/>
    <property type="project" value="UniProtKB-KW"/>
</dbReference>